<dbReference type="AlphaFoldDB" id="A0A9N9DV76"/>
<reference evidence="1" key="1">
    <citation type="submission" date="2021-06" db="EMBL/GenBank/DDBJ databases">
        <authorList>
            <person name="Kallberg Y."/>
            <person name="Tangrot J."/>
            <person name="Rosling A."/>
        </authorList>
    </citation>
    <scope>NUCLEOTIDE SEQUENCE</scope>
    <source>
        <strain evidence="1">FL966</strain>
    </source>
</reference>
<feature type="non-terminal residue" evidence="1">
    <location>
        <position position="164"/>
    </location>
</feature>
<dbReference type="EMBL" id="CAJVQA010006986">
    <property type="protein sequence ID" value="CAG8649519.1"/>
    <property type="molecule type" value="Genomic_DNA"/>
</dbReference>
<proteinExistence type="predicted"/>
<sequence length="164" mass="18522">TAKIVNDKIMINTFEDKFIVQQKSTYADKDHLALLTKKVKKQDKKIAYKLVSLNITVNKKQMPLGFSNHNEIYQIPLHEEAASVDYATIAELLPVLQNKCENVIYEVSSNDKIIEKLVGVFNSENANESNKTDNIDENNDSNELPIISANAALENLNSVRLFLL</sequence>
<evidence type="ECO:0000313" key="2">
    <source>
        <dbReference type="Proteomes" id="UP000789759"/>
    </source>
</evidence>
<organism evidence="1 2">
    <name type="scientific">Cetraspora pellucida</name>
    <dbReference type="NCBI Taxonomy" id="1433469"/>
    <lineage>
        <taxon>Eukaryota</taxon>
        <taxon>Fungi</taxon>
        <taxon>Fungi incertae sedis</taxon>
        <taxon>Mucoromycota</taxon>
        <taxon>Glomeromycotina</taxon>
        <taxon>Glomeromycetes</taxon>
        <taxon>Diversisporales</taxon>
        <taxon>Gigasporaceae</taxon>
        <taxon>Cetraspora</taxon>
    </lineage>
</organism>
<gene>
    <name evidence="1" type="ORF">CPELLU_LOCUS9257</name>
</gene>
<dbReference type="Proteomes" id="UP000789759">
    <property type="component" value="Unassembled WGS sequence"/>
</dbReference>
<protein>
    <submittedName>
        <fullName evidence="1">12480_t:CDS:1</fullName>
    </submittedName>
</protein>
<name>A0A9N9DV76_9GLOM</name>
<evidence type="ECO:0000313" key="1">
    <source>
        <dbReference type="EMBL" id="CAG8649519.1"/>
    </source>
</evidence>
<comment type="caution">
    <text evidence="1">The sequence shown here is derived from an EMBL/GenBank/DDBJ whole genome shotgun (WGS) entry which is preliminary data.</text>
</comment>
<accession>A0A9N9DV76</accession>
<keyword evidence="2" id="KW-1185">Reference proteome</keyword>